<protein>
    <submittedName>
        <fullName evidence="5">Putative ATPase H+ transporting lysosomal 31 kDa V1 subunit E</fullName>
    </submittedName>
</protein>
<accession>A0A8E0S5H4</accession>
<keyword evidence="6" id="KW-1185">Reference proteome</keyword>
<dbReference type="Proteomes" id="UP000728185">
    <property type="component" value="Unassembled WGS sequence"/>
</dbReference>
<dbReference type="OrthoDB" id="10263003at2759"/>
<name>A0A8E0S5H4_9TREM</name>
<comment type="similarity">
    <text evidence="1">Belongs to the V-ATPase E subunit family.</text>
</comment>
<keyword evidence="2" id="KW-0813">Transport</keyword>
<dbReference type="HAMAP" id="MF_00311">
    <property type="entry name" value="ATP_synth_E_arch"/>
    <property type="match status" value="1"/>
</dbReference>
<evidence type="ECO:0000256" key="3">
    <source>
        <dbReference type="ARBA" id="ARBA00023065"/>
    </source>
</evidence>
<sequence length="225" mass="26158">MALNDTEAQRQIRHMVAFIDQEAREKVEEIDAKAEEEFQIEKSRLVQSQRMKIMEYYSRKEKQIELSKKIQDSNLKNLSRLKVLQSRENHVEMLLDEAKQRLAELSRDRPRYEACIRGLITQSLLQLLEPEVVVKCRASDQELVQTVLPSCLSAYKQMVNTDCRVAIAKEYLPESSAGGVELSSKDGRIKVVNTLESRLDQISEQMMPQLREILFGVNENRKFRD</sequence>
<dbReference type="Gene3D" id="3.30.2320.30">
    <property type="entry name" value="ATP synthase, E subunit, C-terminal"/>
    <property type="match status" value="1"/>
</dbReference>
<dbReference type="AlphaFoldDB" id="A0A8E0S5H4"/>
<comment type="caution">
    <text evidence="5">The sequence shown here is derived from an EMBL/GenBank/DDBJ whole genome shotgun (WGS) entry which is preliminary data.</text>
</comment>
<feature type="coiled-coil region" evidence="4">
    <location>
        <begin position="81"/>
        <end position="115"/>
    </location>
</feature>
<organism evidence="5 6">
    <name type="scientific">Fasciolopsis buskii</name>
    <dbReference type="NCBI Taxonomy" id="27845"/>
    <lineage>
        <taxon>Eukaryota</taxon>
        <taxon>Metazoa</taxon>
        <taxon>Spiralia</taxon>
        <taxon>Lophotrochozoa</taxon>
        <taxon>Platyhelminthes</taxon>
        <taxon>Trematoda</taxon>
        <taxon>Digenea</taxon>
        <taxon>Plagiorchiida</taxon>
        <taxon>Echinostomata</taxon>
        <taxon>Echinostomatoidea</taxon>
        <taxon>Fasciolidae</taxon>
        <taxon>Fasciolopsis</taxon>
    </lineage>
</organism>
<dbReference type="InterPro" id="IPR002842">
    <property type="entry name" value="ATPase_V1_Esu"/>
</dbReference>
<evidence type="ECO:0000256" key="1">
    <source>
        <dbReference type="ARBA" id="ARBA00005901"/>
    </source>
</evidence>
<dbReference type="EMBL" id="LUCM01002336">
    <property type="protein sequence ID" value="KAA0197520.1"/>
    <property type="molecule type" value="Genomic_DNA"/>
</dbReference>
<evidence type="ECO:0000313" key="6">
    <source>
        <dbReference type="Proteomes" id="UP000728185"/>
    </source>
</evidence>
<evidence type="ECO:0000256" key="2">
    <source>
        <dbReference type="ARBA" id="ARBA00022448"/>
    </source>
</evidence>
<dbReference type="GO" id="GO:0033178">
    <property type="term" value="C:proton-transporting two-sector ATPase complex, catalytic domain"/>
    <property type="evidence" value="ECO:0007669"/>
    <property type="project" value="InterPro"/>
</dbReference>
<dbReference type="InterPro" id="IPR038495">
    <property type="entry name" value="ATPase_E_C"/>
</dbReference>
<gene>
    <name evidence="5" type="ORF">FBUS_05176</name>
</gene>
<dbReference type="SUPFAM" id="SSF160527">
    <property type="entry name" value="V-type ATPase subunit E-like"/>
    <property type="match status" value="1"/>
</dbReference>
<proteinExistence type="inferred from homology"/>
<evidence type="ECO:0000256" key="4">
    <source>
        <dbReference type="SAM" id="Coils"/>
    </source>
</evidence>
<dbReference type="GO" id="GO:0046961">
    <property type="term" value="F:proton-transporting ATPase activity, rotational mechanism"/>
    <property type="evidence" value="ECO:0007669"/>
    <property type="project" value="InterPro"/>
</dbReference>
<keyword evidence="3" id="KW-0406">Ion transport</keyword>
<dbReference type="PANTHER" id="PTHR45715">
    <property type="entry name" value="ATPASE H+-TRANSPORTING V1 SUBUNIT E1A-RELATED"/>
    <property type="match status" value="1"/>
</dbReference>
<dbReference type="Gene3D" id="6.10.250.1620">
    <property type="match status" value="1"/>
</dbReference>
<reference evidence="5" key="1">
    <citation type="submission" date="2019-05" db="EMBL/GenBank/DDBJ databases">
        <title>Annotation for the trematode Fasciolopsis buski.</title>
        <authorList>
            <person name="Choi Y.-J."/>
        </authorList>
    </citation>
    <scope>NUCLEOTIDE SEQUENCE</scope>
    <source>
        <strain evidence="5">HT</strain>
        <tissue evidence="5">Whole worm</tissue>
    </source>
</reference>
<keyword evidence="4" id="KW-0175">Coiled coil</keyword>
<dbReference type="Pfam" id="PF01991">
    <property type="entry name" value="vATP-synt_E"/>
    <property type="match status" value="1"/>
</dbReference>
<evidence type="ECO:0000313" key="5">
    <source>
        <dbReference type="EMBL" id="KAA0197520.1"/>
    </source>
</evidence>